<organism evidence="2 3">
    <name type="scientific">Blyttiomyces helicus</name>
    <dbReference type="NCBI Taxonomy" id="388810"/>
    <lineage>
        <taxon>Eukaryota</taxon>
        <taxon>Fungi</taxon>
        <taxon>Fungi incertae sedis</taxon>
        <taxon>Chytridiomycota</taxon>
        <taxon>Chytridiomycota incertae sedis</taxon>
        <taxon>Chytridiomycetes</taxon>
        <taxon>Chytridiomycetes incertae sedis</taxon>
        <taxon>Blyttiomyces</taxon>
    </lineage>
</organism>
<proteinExistence type="predicted"/>
<dbReference type="Proteomes" id="UP000269721">
    <property type="component" value="Unassembled WGS sequence"/>
</dbReference>
<feature type="region of interest" description="Disordered" evidence="1">
    <location>
        <begin position="125"/>
        <end position="162"/>
    </location>
</feature>
<sequence>MDAEPIIVIPTAYSIGEAMAARAEDEGIAADVVSDSTITKTTRTAEAALTRTYLRLSIAADFGVALPASATPPSSRPGVRASMTGSVAGQYAASEASLVDSTEVSSLGRKAPLRLSLFPDAAGVVEPPCSESEGPLAESSRGAAAPHPRWETAAAARTPMSGAAAEAAWSPGSSRGDLAMFDGDEAVAGGSLAASPATPSGRKAKAFEGIKSLWGSAVSRKKRELGAGAGGETGAQ</sequence>
<evidence type="ECO:0000313" key="3">
    <source>
        <dbReference type="Proteomes" id="UP000269721"/>
    </source>
</evidence>
<accession>A0A4P9VXE1</accession>
<protein>
    <submittedName>
        <fullName evidence="2">Uncharacterized protein</fullName>
    </submittedName>
</protein>
<evidence type="ECO:0000256" key="1">
    <source>
        <dbReference type="SAM" id="MobiDB-lite"/>
    </source>
</evidence>
<dbReference type="EMBL" id="ML001857">
    <property type="protein sequence ID" value="RKO82960.1"/>
    <property type="molecule type" value="Genomic_DNA"/>
</dbReference>
<name>A0A4P9VXE1_9FUNG</name>
<gene>
    <name evidence="2" type="ORF">BDK51DRAFT_32378</name>
</gene>
<dbReference type="AlphaFoldDB" id="A0A4P9VXE1"/>
<keyword evidence="3" id="KW-1185">Reference proteome</keyword>
<reference evidence="3" key="1">
    <citation type="journal article" date="2018" name="Nat. Microbiol.">
        <title>Leveraging single-cell genomics to expand the fungal tree of life.</title>
        <authorList>
            <person name="Ahrendt S.R."/>
            <person name="Quandt C.A."/>
            <person name="Ciobanu D."/>
            <person name="Clum A."/>
            <person name="Salamov A."/>
            <person name="Andreopoulos B."/>
            <person name="Cheng J.F."/>
            <person name="Woyke T."/>
            <person name="Pelin A."/>
            <person name="Henrissat B."/>
            <person name="Reynolds N.K."/>
            <person name="Benny G.L."/>
            <person name="Smith M.E."/>
            <person name="James T.Y."/>
            <person name="Grigoriev I.V."/>
        </authorList>
    </citation>
    <scope>NUCLEOTIDE SEQUENCE [LARGE SCALE GENOMIC DNA]</scope>
</reference>
<evidence type="ECO:0000313" key="2">
    <source>
        <dbReference type="EMBL" id="RKO82960.1"/>
    </source>
</evidence>